<dbReference type="Pfam" id="PF26639">
    <property type="entry name" value="Het-6_barrel"/>
    <property type="match status" value="1"/>
</dbReference>
<dbReference type="OrthoDB" id="5386682at2759"/>
<reference evidence="1" key="1">
    <citation type="journal article" date="2020" name="Stud. Mycol.">
        <title>101 Dothideomycetes genomes: a test case for predicting lifestyles and emergence of pathogens.</title>
        <authorList>
            <person name="Haridas S."/>
            <person name="Albert R."/>
            <person name="Binder M."/>
            <person name="Bloem J."/>
            <person name="Labutti K."/>
            <person name="Salamov A."/>
            <person name="Andreopoulos B."/>
            <person name="Baker S."/>
            <person name="Barry K."/>
            <person name="Bills G."/>
            <person name="Bluhm B."/>
            <person name="Cannon C."/>
            <person name="Castanera R."/>
            <person name="Culley D."/>
            <person name="Daum C."/>
            <person name="Ezra D."/>
            <person name="Gonzalez J."/>
            <person name="Henrissat B."/>
            <person name="Kuo A."/>
            <person name="Liang C."/>
            <person name="Lipzen A."/>
            <person name="Lutzoni F."/>
            <person name="Magnuson J."/>
            <person name="Mondo S."/>
            <person name="Nolan M."/>
            <person name="Ohm R."/>
            <person name="Pangilinan J."/>
            <person name="Park H.-J."/>
            <person name="Ramirez L."/>
            <person name="Alfaro M."/>
            <person name="Sun H."/>
            <person name="Tritt A."/>
            <person name="Yoshinaga Y."/>
            <person name="Zwiers L.-H."/>
            <person name="Turgeon B."/>
            <person name="Goodwin S."/>
            <person name="Spatafora J."/>
            <person name="Crous P."/>
            <person name="Grigoriev I."/>
        </authorList>
    </citation>
    <scope>NUCLEOTIDE SEQUENCE</scope>
    <source>
        <strain evidence="1">CBS 627.86</strain>
    </source>
</reference>
<evidence type="ECO:0000313" key="1">
    <source>
        <dbReference type="EMBL" id="KAF2116790.1"/>
    </source>
</evidence>
<evidence type="ECO:0000313" key="2">
    <source>
        <dbReference type="Proteomes" id="UP000799770"/>
    </source>
</evidence>
<dbReference type="AlphaFoldDB" id="A0A6A5ZBF2"/>
<dbReference type="Proteomes" id="UP000799770">
    <property type="component" value="Unassembled WGS sequence"/>
</dbReference>
<evidence type="ECO:0008006" key="3">
    <source>
        <dbReference type="Google" id="ProtNLM"/>
    </source>
</evidence>
<dbReference type="EMBL" id="ML977320">
    <property type="protein sequence ID" value="KAF2116790.1"/>
    <property type="molecule type" value="Genomic_DNA"/>
</dbReference>
<name>A0A6A5ZBF2_9PLEO</name>
<proteinExistence type="predicted"/>
<keyword evidence="2" id="KW-1185">Reference proteome</keyword>
<sequence>MTSYDEPISIGTKSNWDAGGTGFNGCQAFGNELRLRGRFWNAMDIIGPDIHTFSTARVRDCIEKSLSMVEASKSCDTPREAVWRGLIMERNINEEPVDESYGYLFDELRKLLEQNSDLKTIEANDYFRILRVRSDSWTVFLTAKGYFGHSWPIVQRGDKICLFSGCRFPMVIRPKGTASSQSHSAVYKLIGWCYIQGIMYGEALSENLAEETIVLR</sequence>
<organism evidence="1 2">
    <name type="scientific">Lophiotrema nucula</name>
    <dbReference type="NCBI Taxonomy" id="690887"/>
    <lineage>
        <taxon>Eukaryota</taxon>
        <taxon>Fungi</taxon>
        <taxon>Dikarya</taxon>
        <taxon>Ascomycota</taxon>
        <taxon>Pezizomycotina</taxon>
        <taxon>Dothideomycetes</taxon>
        <taxon>Pleosporomycetidae</taxon>
        <taxon>Pleosporales</taxon>
        <taxon>Lophiotremataceae</taxon>
        <taxon>Lophiotrema</taxon>
    </lineage>
</organism>
<protein>
    <recommendedName>
        <fullName evidence="3">Heterokaryon incompatibility domain-containing protein</fullName>
    </recommendedName>
</protein>
<accession>A0A6A5ZBF2</accession>
<gene>
    <name evidence="1" type="ORF">BDV96DRAFT_572868</name>
</gene>